<name>A0AAD6XWA7_9AGAR</name>
<evidence type="ECO:0000313" key="2">
    <source>
        <dbReference type="Proteomes" id="UP001222325"/>
    </source>
</evidence>
<feature type="non-terminal residue" evidence="1">
    <location>
        <position position="1"/>
    </location>
</feature>
<gene>
    <name evidence="1" type="ORF">B0H15DRAFT_817036</name>
</gene>
<reference evidence="1" key="1">
    <citation type="submission" date="2023-03" db="EMBL/GenBank/DDBJ databases">
        <title>Massive genome expansion in bonnet fungi (Mycena s.s.) driven by repeated elements and novel gene families across ecological guilds.</title>
        <authorList>
            <consortium name="Lawrence Berkeley National Laboratory"/>
            <person name="Harder C.B."/>
            <person name="Miyauchi S."/>
            <person name="Viragh M."/>
            <person name="Kuo A."/>
            <person name="Thoen E."/>
            <person name="Andreopoulos B."/>
            <person name="Lu D."/>
            <person name="Skrede I."/>
            <person name="Drula E."/>
            <person name="Henrissat B."/>
            <person name="Morin E."/>
            <person name="Kohler A."/>
            <person name="Barry K."/>
            <person name="LaButti K."/>
            <person name="Morin E."/>
            <person name="Salamov A."/>
            <person name="Lipzen A."/>
            <person name="Mereny Z."/>
            <person name="Hegedus B."/>
            <person name="Baldrian P."/>
            <person name="Stursova M."/>
            <person name="Weitz H."/>
            <person name="Taylor A."/>
            <person name="Grigoriev I.V."/>
            <person name="Nagy L.G."/>
            <person name="Martin F."/>
            <person name="Kauserud H."/>
        </authorList>
    </citation>
    <scope>NUCLEOTIDE SEQUENCE</scope>
    <source>
        <strain evidence="1">CBHHK173m</strain>
    </source>
</reference>
<evidence type="ECO:0008006" key="3">
    <source>
        <dbReference type="Google" id="ProtNLM"/>
    </source>
</evidence>
<keyword evidence="2" id="KW-1185">Reference proteome</keyword>
<dbReference type="EMBL" id="JARJCN010000005">
    <property type="protein sequence ID" value="KAJ7100697.1"/>
    <property type="molecule type" value="Genomic_DNA"/>
</dbReference>
<dbReference type="Gene3D" id="3.80.10.10">
    <property type="entry name" value="Ribonuclease Inhibitor"/>
    <property type="match status" value="1"/>
</dbReference>
<sequence>ELHVDRDHNMNNMATAVWNIIELRRLIFSFGERRDIAVCARVSRIWTEDALDVVWRDLSSPLPLLGILGDDALQGRISGPIDVMDWARFDQYASRVRKLSLPPSRDYHTYLLRKPLSLLVALRPFPPILPNMSEMCVEGCSAIGFVPQMPRLRTLFLEQFTPQGEQPALMIKEFFSMLSQRCPGLEELTMVWQTSYMNPEIGIPVLAPLQDCASLAVLDIRAVCTLRFNKDADAADLAAILSNLRVCRLTFIPLFGPAAARLPDLGALLPLAAACRRLEELSLALAATVPDGVLRVAPTRFSPALRTLSVGHGAGAHEWDASRVARFLAGVVPPHCDVVVPPRPHWAGHWDDQEDIAEGERQLQEAFELIPVYAGRQSSSR</sequence>
<accession>A0AAD6XWA7</accession>
<organism evidence="1 2">
    <name type="scientific">Mycena belliarum</name>
    <dbReference type="NCBI Taxonomy" id="1033014"/>
    <lineage>
        <taxon>Eukaryota</taxon>
        <taxon>Fungi</taxon>
        <taxon>Dikarya</taxon>
        <taxon>Basidiomycota</taxon>
        <taxon>Agaricomycotina</taxon>
        <taxon>Agaricomycetes</taxon>
        <taxon>Agaricomycetidae</taxon>
        <taxon>Agaricales</taxon>
        <taxon>Marasmiineae</taxon>
        <taxon>Mycenaceae</taxon>
        <taxon>Mycena</taxon>
    </lineage>
</organism>
<dbReference type="InterPro" id="IPR032675">
    <property type="entry name" value="LRR_dom_sf"/>
</dbReference>
<comment type="caution">
    <text evidence="1">The sequence shown here is derived from an EMBL/GenBank/DDBJ whole genome shotgun (WGS) entry which is preliminary data.</text>
</comment>
<dbReference type="AlphaFoldDB" id="A0AAD6XWA7"/>
<protein>
    <recommendedName>
        <fullName evidence="3">F-box domain-containing protein</fullName>
    </recommendedName>
</protein>
<evidence type="ECO:0000313" key="1">
    <source>
        <dbReference type="EMBL" id="KAJ7100697.1"/>
    </source>
</evidence>
<proteinExistence type="predicted"/>
<dbReference type="Proteomes" id="UP001222325">
    <property type="component" value="Unassembled WGS sequence"/>
</dbReference>